<evidence type="ECO:0000313" key="2">
    <source>
        <dbReference type="Proteomes" id="UP001234202"/>
    </source>
</evidence>
<evidence type="ECO:0000313" key="1">
    <source>
        <dbReference type="EMBL" id="KAJ9119434.1"/>
    </source>
</evidence>
<dbReference type="EMBL" id="JASBWV010000024">
    <property type="protein sequence ID" value="KAJ9119434.1"/>
    <property type="molecule type" value="Genomic_DNA"/>
</dbReference>
<accession>A0ACC2X7P1</accession>
<protein>
    <submittedName>
        <fullName evidence="1">Uncharacterized protein</fullName>
    </submittedName>
</protein>
<reference evidence="1" key="1">
    <citation type="submission" date="2023-04" db="EMBL/GenBank/DDBJ databases">
        <title>Draft Genome sequencing of Naganishia species isolated from polar environments using Oxford Nanopore Technology.</title>
        <authorList>
            <person name="Leo P."/>
            <person name="Venkateswaran K."/>
        </authorList>
    </citation>
    <scope>NUCLEOTIDE SEQUENCE</scope>
    <source>
        <strain evidence="1">DBVPG 5303</strain>
    </source>
</reference>
<comment type="caution">
    <text evidence="1">The sequence shown here is derived from an EMBL/GenBank/DDBJ whole genome shotgun (WGS) entry which is preliminary data.</text>
</comment>
<gene>
    <name evidence="1" type="ORF">QFC24_005667</name>
</gene>
<name>A0ACC2X7P1_9TREE</name>
<proteinExistence type="predicted"/>
<sequence length="855" mass="93867">MTADDQGSPRKASKDFPSSPGLQHHFSQLSSPSYGNSAAKLLESQTKSSIYSNNSRQGTARPTISTYRLSSNNIAQSTHIISPLPASPPYTAGHSGGLFYSPSMHQHRQLDPTTPNSDFDSSSDVFNPYPFNIGHPSSQAQLQSSQQDPAAAQDHHDAELYSYPSSYEHTLLPSGFRLASPFGSPATSPTTRNFLPTSLLDESAAMVVRGLQINGSSRNEDQSYADDENSSDETYSTRKSFITPRKERENGEEDHCRVFANKTSPFDPFIVDGYQKHISSSELSVKLPKTPGYLQERAQQVDAEAMDDSARRCSGGVEEVASGEEESGTARPEDEKQVFCGSSRYLLIGGLDAQMDEDKLTNAISKKADIYTLIGKHLQPHGIAIVIFHDHRAAGLIYQAIQCDALELSKEANRVYVKFLQAQECHKVLGETVRPYLINNEAKVWITLTSATKLIFPPVEQLKRTLSTLGDLQEFRTISSFENAFLAIFCDSRIGPIAVERLHKKFIGNAQLQLTLTGFTTESSSEGNISPLAQADIDAQHLAKHFATVNPTSSFEPDVFKTQSWIGLSSSHADSSSKSPGLSPLRAPFTTSPDARPFRPVSASSLLDSPNRWNETTVFDSPFDTPTKTRPPRPAGRLEDIPSLSPFTTTSPRKGFSPDLQSGPNTMTLIEQLNEKFSRLHGLDEGTTLQDDLKWVAEETVKPFGPPLPSQSLLFESTSLPVTPRKSLSKEISSQQPFAMSSLGSSPLRQSTRQSYSLNTTPKYVALLGQQARQIEIMKNVPREMMINMQELRTGSDPRTSVMIKDIPVSLIAILPQTGGCKLITVPVTLPEQTISTTTHRLYPRGKATLFAFNA</sequence>
<keyword evidence="2" id="KW-1185">Reference proteome</keyword>
<dbReference type="Proteomes" id="UP001234202">
    <property type="component" value="Unassembled WGS sequence"/>
</dbReference>
<organism evidence="1 2">
    <name type="scientific">Naganishia onofrii</name>
    <dbReference type="NCBI Taxonomy" id="1851511"/>
    <lineage>
        <taxon>Eukaryota</taxon>
        <taxon>Fungi</taxon>
        <taxon>Dikarya</taxon>
        <taxon>Basidiomycota</taxon>
        <taxon>Agaricomycotina</taxon>
        <taxon>Tremellomycetes</taxon>
        <taxon>Filobasidiales</taxon>
        <taxon>Filobasidiaceae</taxon>
        <taxon>Naganishia</taxon>
    </lineage>
</organism>